<dbReference type="AlphaFoldDB" id="A0ABC8YXF2"/>
<dbReference type="EMBL" id="OZ075127">
    <property type="protein sequence ID" value="CAL4951541.1"/>
    <property type="molecule type" value="Genomic_DNA"/>
</dbReference>
<feature type="region of interest" description="Disordered" evidence="1">
    <location>
        <begin position="434"/>
        <end position="465"/>
    </location>
</feature>
<keyword evidence="2" id="KW-1133">Transmembrane helix</keyword>
<organism evidence="4 5">
    <name type="scientific">Urochloa decumbens</name>
    <dbReference type="NCBI Taxonomy" id="240449"/>
    <lineage>
        <taxon>Eukaryota</taxon>
        <taxon>Viridiplantae</taxon>
        <taxon>Streptophyta</taxon>
        <taxon>Embryophyta</taxon>
        <taxon>Tracheophyta</taxon>
        <taxon>Spermatophyta</taxon>
        <taxon>Magnoliopsida</taxon>
        <taxon>Liliopsida</taxon>
        <taxon>Poales</taxon>
        <taxon>Poaceae</taxon>
        <taxon>PACMAD clade</taxon>
        <taxon>Panicoideae</taxon>
        <taxon>Panicodae</taxon>
        <taxon>Paniceae</taxon>
        <taxon>Melinidinae</taxon>
        <taxon>Urochloa</taxon>
    </lineage>
</organism>
<keyword evidence="2" id="KW-0812">Transmembrane</keyword>
<dbReference type="Pfam" id="PF13968">
    <property type="entry name" value="DUF4220"/>
    <property type="match status" value="1"/>
</dbReference>
<reference evidence="5" key="1">
    <citation type="submission" date="2024-06" db="EMBL/GenBank/DDBJ databases">
        <authorList>
            <person name="Ryan C."/>
        </authorList>
    </citation>
    <scope>NUCLEOTIDE SEQUENCE [LARGE SCALE GENOMIC DNA]</scope>
</reference>
<evidence type="ECO:0000259" key="3">
    <source>
        <dbReference type="Pfam" id="PF13968"/>
    </source>
</evidence>
<proteinExistence type="predicted"/>
<dbReference type="PANTHER" id="PTHR31325">
    <property type="entry name" value="OS01G0798800 PROTEIN-RELATED"/>
    <property type="match status" value="1"/>
</dbReference>
<keyword evidence="2" id="KW-0472">Membrane</keyword>
<feature type="domain" description="DUF4220" evidence="3">
    <location>
        <begin position="36"/>
        <end position="373"/>
    </location>
</feature>
<feature type="transmembrane region" description="Helical" evidence="2">
    <location>
        <begin position="287"/>
        <end position="305"/>
    </location>
</feature>
<keyword evidence="5" id="KW-1185">Reference proteome</keyword>
<gene>
    <name evidence="4" type="ORF">URODEC1_LOCUS38982</name>
</gene>
<protein>
    <recommendedName>
        <fullName evidence="3">DUF4220 domain-containing protein</fullName>
    </recommendedName>
</protein>
<dbReference type="InterPro" id="IPR025315">
    <property type="entry name" value="DUF4220"/>
</dbReference>
<evidence type="ECO:0000256" key="2">
    <source>
        <dbReference type="SAM" id="Phobius"/>
    </source>
</evidence>
<evidence type="ECO:0000313" key="4">
    <source>
        <dbReference type="EMBL" id="CAL4951541.1"/>
    </source>
</evidence>
<reference evidence="4 5" key="2">
    <citation type="submission" date="2024-10" db="EMBL/GenBank/DDBJ databases">
        <authorList>
            <person name="Ryan C."/>
        </authorList>
    </citation>
    <scope>NUCLEOTIDE SEQUENCE [LARGE SCALE GENOMIC DNA]</scope>
</reference>
<sequence length="547" mass="62919">MIRAVVLVSLGAHVVLTLLASICRRERSGVCTVILWLAYQVADWATPFVLSNLSLGSTSREQQLVALWLPFLLMHLGGPDNITGYSFDDNNISLRQVISTSLRFLGITLAIYKQANTVSSKGALFWASAVMVAVGLAKYVERVRALRAGDFGNIRSTSKNQQKSFTIQPYGHSKLSNEQALLVAHELLHITKGAFADFSVDEDSLKHNTKLKEIFHNGRKNIGWKNMRKVVEMELSLMYDILYTKAAKIHTSWFGYCIRIISPIATATMALLFLFYNKDGQRRADVFITYTLLIVTFVLEVRWLLRIIASTWTYAFFSAQQGCWLQHEVFCTGRWHRLRRVIVSLDPRQMLFNQSRGSYRLWSGAMGQYNVFDKRSHDTTNLLTGLIKKVVSEDSWMEYKHSKDLKLHISKKVKKLLFDHIREAFKVAYPAPKEMEEKKKKEAEEKKKKEEEEKKNKDTKPDSGFKRRRRLDEALGFIPESQELILIWHVATHIFLSSIHQQHSEVNEKYVDAIEAVSKYMTYLATVLPDMLPGLKLHSLHDVIRWT</sequence>
<dbReference type="Proteomes" id="UP001497457">
    <property type="component" value="Chromosome 17b"/>
</dbReference>
<evidence type="ECO:0000256" key="1">
    <source>
        <dbReference type="SAM" id="MobiDB-lite"/>
    </source>
</evidence>
<feature type="transmembrane region" description="Helical" evidence="2">
    <location>
        <begin position="253"/>
        <end position="275"/>
    </location>
</feature>
<evidence type="ECO:0000313" key="5">
    <source>
        <dbReference type="Proteomes" id="UP001497457"/>
    </source>
</evidence>
<name>A0ABC8YXF2_9POAL</name>
<accession>A0ABC8YXF2</accession>